<reference evidence="1 2" key="1">
    <citation type="submission" date="2019-05" db="EMBL/GenBank/DDBJ databases">
        <authorList>
            <person name="Farhan Ul Haque M."/>
        </authorList>
    </citation>
    <scope>NUCLEOTIDE SEQUENCE [LARGE SCALE GENOMIC DNA]</scope>
    <source>
        <strain evidence="1">2</strain>
    </source>
</reference>
<proteinExistence type="predicted"/>
<protein>
    <submittedName>
        <fullName evidence="1">Uncharacterized protein</fullName>
    </submittedName>
</protein>
<sequence>MRPVKKRFALTAPNLPFCPGPLQTREPLRREQLPARLASVLVFDMSSATKTLALRQAAKWSLFLCRSRLKPGEEGMLFTARPR</sequence>
<organism evidence="1 2">
    <name type="scientific">Methylocella tundrae</name>
    <dbReference type="NCBI Taxonomy" id="227605"/>
    <lineage>
        <taxon>Bacteria</taxon>
        <taxon>Pseudomonadati</taxon>
        <taxon>Pseudomonadota</taxon>
        <taxon>Alphaproteobacteria</taxon>
        <taxon>Hyphomicrobiales</taxon>
        <taxon>Beijerinckiaceae</taxon>
        <taxon>Methylocella</taxon>
    </lineage>
</organism>
<dbReference type="Proteomes" id="UP000485880">
    <property type="component" value="Unassembled WGS sequence"/>
</dbReference>
<dbReference type="EMBL" id="CABFMQ020000153">
    <property type="protein sequence ID" value="VTZ52665.1"/>
    <property type="molecule type" value="Genomic_DNA"/>
</dbReference>
<evidence type="ECO:0000313" key="1">
    <source>
        <dbReference type="EMBL" id="VTZ52665.1"/>
    </source>
</evidence>
<keyword evidence="2" id="KW-1185">Reference proteome</keyword>
<comment type="caution">
    <text evidence="1">The sequence shown here is derived from an EMBL/GenBank/DDBJ whole genome shotgun (WGS) entry which is preliminary data.</text>
</comment>
<dbReference type="AlphaFoldDB" id="A0A8B6MD01"/>
<name>A0A8B6MD01_METTU</name>
<evidence type="ECO:0000313" key="2">
    <source>
        <dbReference type="Proteomes" id="UP000485880"/>
    </source>
</evidence>
<gene>
    <name evidence="1" type="ORF">MPC4_90140</name>
</gene>
<accession>A0A8B6MD01</accession>